<dbReference type="InterPro" id="IPR002701">
    <property type="entry name" value="CM_II_prokaryot"/>
</dbReference>
<dbReference type="Gene3D" id="1.20.59.10">
    <property type="entry name" value="Chorismate mutase"/>
    <property type="match status" value="1"/>
</dbReference>
<comment type="caution">
    <text evidence="4">The sequence shown here is derived from an EMBL/GenBank/DDBJ whole genome shotgun (WGS) entry which is preliminary data.</text>
</comment>
<feature type="domain" description="Chorismate mutase" evidence="3">
    <location>
        <begin position="267"/>
        <end position="358"/>
    </location>
</feature>
<evidence type="ECO:0000313" key="4">
    <source>
        <dbReference type="EMBL" id="RRJ91129.1"/>
    </source>
</evidence>
<accession>A0A3P3WBZ4</accession>
<dbReference type="InterPro" id="IPR036263">
    <property type="entry name" value="Chorismate_II_sf"/>
</dbReference>
<sequence>MENSKQLRTWLDDFNLSHPLVIAGPCSAETEEQVLKIAHELKNSDVSIYRAGIWKPRTRPGGFEGVGAIGLKWLQKAKAETGLLMATEVANANHVKLALEHDIDVLWIGARTTVNPFAVQEIADALKNTDKIVLVKNPVNPDLALWLGGVERLYNAGIKKLGVIHRGFSTYEKTKYRNIPEWQLAIELQNRFPDLPLICDPSHITGKRDMIQEVSQQALDLNYDGLIIETHIDPDNAWSDALQQVTPTKLKQIFEDLKVRKETEEGSDYNQNLSRLRVDIDEYDTKILEILGKRMQVADKIGALKKDKNVAVLQNKRWNEILGKMILEGEEKGLSEEFILRIYKAIHQESISHQEKVINS</sequence>
<dbReference type="SMART" id="SM00830">
    <property type="entry name" value="CM_2"/>
    <property type="match status" value="1"/>
</dbReference>
<gene>
    <name evidence="4" type="ORF">EG849_09320</name>
</gene>
<evidence type="ECO:0000256" key="1">
    <source>
        <dbReference type="ARBA" id="ARBA00012404"/>
    </source>
</evidence>
<dbReference type="PROSITE" id="PS51168">
    <property type="entry name" value="CHORISMATE_MUT_2"/>
    <property type="match status" value="1"/>
</dbReference>
<dbReference type="GO" id="GO:0046417">
    <property type="term" value="P:chorismate metabolic process"/>
    <property type="evidence" value="ECO:0007669"/>
    <property type="project" value="InterPro"/>
</dbReference>
<dbReference type="Pfam" id="PF00793">
    <property type="entry name" value="DAHP_synth_1"/>
    <property type="match status" value="1"/>
</dbReference>
<dbReference type="AlphaFoldDB" id="A0A3P3WBZ4"/>
<keyword evidence="5" id="KW-1185">Reference proteome</keyword>
<dbReference type="PANTHER" id="PTHR43018:SF1">
    <property type="entry name" value="PROTEIN AROA(G)"/>
    <property type="match status" value="1"/>
</dbReference>
<dbReference type="SUPFAM" id="SSF48600">
    <property type="entry name" value="Chorismate mutase II"/>
    <property type="match status" value="1"/>
</dbReference>
<name>A0A3P3WBZ4_9FLAO</name>
<dbReference type="PANTHER" id="PTHR43018">
    <property type="entry name" value="PHOSPHO-2-DEHYDRO-3-DEOXYHEPTONATE ALDOLASE"/>
    <property type="match status" value="1"/>
</dbReference>
<dbReference type="Gene3D" id="3.20.20.70">
    <property type="entry name" value="Aldolase class I"/>
    <property type="match status" value="1"/>
</dbReference>
<dbReference type="InterPro" id="IPR013785">
    <property type="entry name" value="Aldolase_TIM"/>
</dbReference>
<dbReference type="EMBL" id="RQVR01000009">
    <property type="protein sequence ID" value="RRJ91129.1"/>
    <property type="molecule type" value="Genomic_DNA"/>
</dbReference>
<dbReference type="GO" id="GO:0004106">
    <property type="term" value="F:chorismate mutase activity"/>
    <property type="evidence" value="ECO:0007669"/>
    <property type="project" value="UniProtKB-EC"/>
</dbReference>
<reference evidence="4 5" key="1">
    <citation type="submission" date="2018-11" db="EMBL/GenBank/DDBJ databases">
        <title>Flavobacterium sp. nov., YIM 102600 draft genome.</title>
        <authorList>
            <person name="Li G."/>
            <person name="Jiang Y."/>
        </authorList>
    </citation>
    <scope>NUCLEOTIDE SEQUENCE [LARGE SCALE GENOMIC DNA]</scope>
    <source>
        <strain evidence="4 5">YIM 102600</strain>
    </source>
</reference>
<dbReference type="Proteomes" id="UP000271937">
    <property type="component" value="Unassembled WGS sequence"/>
</dbReference>
<evidence type="ECO:0000256" key="2">
    <source>
        <dbReference type="ARBA" id="ARBA00022679"/>
    </source>
</evidence>
<dbReference type="Pfam" id="PF01817">
    <property type="entry name" value="CM_2"/>
    <property type="match status" value="1"/>
</dbReference>
<dbReference type="OrthoDB" id="9780456at2"/>
<dbReference type="GO" id="GO:0016740">
    <property type="term" value="F:transferase activity"/>
    <property type="evidence" value="ECO:0007669"/>
    <property type="project" value="UniProtKB-KW"/>
</dbReference>
<evidence type="ECO:0000259" key="3">
    <source>
        <dbReference type="PROSITE" id="PS51168"/>
    </source>
</evidence>
<evidence type="ECO:0000313" key="5">
    <source>
        <dbReference type="Proteomes" id="UP000271937"/>
    </source>
</evidence>
<protein>
    <recommendedName>
        <fullName evidence="1">chorismate mutase</fullName>
        <ecNumber evidence="1">5.4.99.5</ecNumber>
    </recommendedName>
</protein>
<keyword evidence="2" id="KW-0808">Transferase</keyword>
<dbReference type="SUPFAM" id="SSF51569">
    <property type="entry name" value="Aldolase"/>
    <property type="match status" value="1"/>
</dbReference>
<organism evidence="4 5">
    <name type="scientific">Flavobacterium macacae</name>
    <dbReference type="NCBI Taxonomy" id="2488993"/>
    <lineage>
        <taxon>Bacteria</taxon>
        <taxon>Pseudomonadati</taxon>
        <taxon>Bacteroidota</taxon>
        <taxon>Flavobacteriia</taxon>
        <taxon>Flavobacteriales</taxon>
        <taxon>Flavobacteriaceae</taxon>
        <taxon>Flavobacterium</taxon>
    </lineage>
</organism>
<dbReference type="InterPro" id="IPR036979">
    <property type="entry name" value="CM_dom_sf"/>
</dbReference>
<proteinExistence type="predicted"/>
<dbReference type="RefSeq" id="WP_125012812.1">
    <property type="nucleotide sequence ID" value="NZ_RQVR01000009.1"/>
</dbReference>
<dbReference type="InterPro" id="IPR006218">
    <property type="entry name" value="DAHP1/KDSA"/>
</dbReference>
<dbReference type="InterPro" id="IPR052899">
    <property type="entry name" value="Class-I_DAHP_synthase"/>
</dbReference>
<dbReference type="EC" id="5.4.99.5" evidence="1"/>